<feature type="transmembrane region" description="Helical" evidence="1">
    <location>
        <begin position="104"/>
        <end position="128"/>
    </location>
</feature>
<reference evidence="2 5" key="2">
    <citation type="submission" date="2017-06" db="EMBL/GenBank/DDBJ databases">
        <title>Complete genome sequence of Paenibacillus odorifer CBA7130.</title>
        <authorList>
            <person name="Nam Y.-D."/>
            <person name="Kang J."/>
            <person name="Chung W.-H."/>
        </authorList>
    </citation>
    <scope>NUCLEOTIDE SEQUENCE [LARGE SCALE GENOMIC DNA]</scope>
    <source>
        <strain evidence="2 5">CBA7130</strain>
    </source>
</reference>
<dbReference type="Proteomes" id="UP000249163">
    <property type="component" value="Chromosome"/>
</dbReference>
<gene>
    <name evidence="3" type="ORF">BSK47_25525</name>
    <name evidence="2" type="ORF">CD191_07280</name>
</gene>
<accession>A0A1R0YUY3</accession>
<dbReference type="AlphaFoldDB" id="A0A1R0YUY3"/>
<protein>
    <recommendedName>
        <fullName evidence="6">DUF1453 domain-containing protein</fullName>
    </recommendedName>
</protein>
<keyword evidence="1" id="KW-0812">Transmembrane</keyword>
<keyword evidence="1" id="KW-0472">Membrane</keyword>
<feature type="transmembrane region" description="Helical" evidence="1">
    <location>
        <begin position="37"/>
        <end position="57"/>
    </location>
</feature>
<dbReference type="Proteomes" id="UP000187323">
    <property type="component" value="Unassembled WGS sequence"/>
</dbReference>
<proteinExistence type="predicted"/>
<organism evidence="3 4">
    <name type="scientific">Paenibacillus odorifer</name>
    <dbReference type="NCBI Taxonomy" id="189426"/>
    <lineage>
        <taxon>Bacteria</taxon>
        <taxon>Bacillati</taxon>
        <taxon>Bacillota</taxon>
        <taxon>Bacilli</taxon>
        <taxon>Bacillales</taxon>
        <taxon>Paenibacillaceae</taxon>
        <taxon>Paenibacillus</taxon>
    </lineage>
</organism>
<evidence type="ECO:0000313" key="3">
    <source>
        <dbReference type="EMBL" id="OME13438.1"/>
    </source>
</evidence>
<evidence type="ECO:0000256" key="1">
    <source>
        <dbReference type="SAM" id="Phobius"/>
    </source>
</evidence>
<evidence type="ECO:0008006" key="6">
    <source>
        <dbReference type="Google" id="ProtNLM"/>
    </source>
</evidence>
<feature type="transmembrane region" description="Helical" evidence="1">
    <location>
        <begin position="6"/>
        <end position="25"/>
    </location>
</feature>
<keyword evidence="1" id="KW-1133">Transmembrane helix</keyword>
<dbReference type="RefSeq" id="WP_076138010.1">
    <property type="nucleotide sequence ID" value="NZ_CP021965.1"/>
</dbReference>
<feature type="transmembrane region" description="Helical" evidence="1">
    <location>
        <begin position="63"/>
        <end position="84"/>
    </location>
</feature>
<dbReference type="EMBL" id="CP021965">
    <property type="protein sequence ID" value="AWV32432.1"/>
    <property type="molecule type" value="Genomic_DNA"/>
</dbReference>
<reference evidence="3 4" key="1">
    <citation type="submission" date="2016-10" db="EMBL/GenBank/DDBJ databases">
        <title>Paenibacillus species isolates.</title>
        <authorList>
            <person name="Beno S.M."/>
        </authorList>
    </citation>
    <scope>NUCLEOTIDE SEQUENCE [LARGE SCALE GENOMIC DNA]</scope>
    <source>
        <strain evidence="3 4">FSL H7-0918</strain>
    </source>
</reference>
<sequence>MHITVTQVISSTPSWVWILFILLFIMGIKNSQERPVVFSRMFIAPLIFMAWGLRTITTTFPQLGLTLTSYMIFIIPGFLIGYFLNKRYQSFVRIESVVFKKKSYLPLFIVLLNFIVKYILNVMLIFYHSSVFHIIYSSANGLTVGLFFGGIVYTFYMQSKLKNSISGRRGIN</sequence>
<evidence type="ECO:0000313" key="5">
    <source>
        <dbReference type="Proteomes" id="UP000249163"/>
    </source>
</evidence>
<dbReference type="EMBL" id="MPTO01000029">
    <property type="protein sequence ID" value="OME13438.1"/>
    <property type="molecule type" value="Genomic_DNA"/>
</dbReference>
<evidence type="ECO:0000313" key="4">
    <source>
        <dbReference type="Proteomes" id="UP000187323"/>
    </source>
</evidence>
<feature type="transmembrane region" description="Helical" evidence="1">
    <location>
        <begin position="134"/>
        <end position="156"/>
    </location>
</feature>
<name>A0A1R0YUY3_9BACL</name>
<dbReference type="OrthoDB" id="2243560at2"/>
<evidence type="ECO:0000313" key="2">
    <source>
        <dbReference type="EMBL" id="AWV32432.1"/>
    </source>
</evidence>